<dbReference type="AlphaFoldDB" id="A0A921IX72"/>
<dbReference type="RefSeq" id="WP_278710533.1">
    <property type="nucleotide sequence ID" value="NZ_DYUX01000001.1"/>
</dbReference>
<reference evidence="1" key="1">
    <citation type="journal article" date="2021" name="PeerJ">
        <title>Extensive microbial diversity within the chicken gut microbiome revealed by metagenomics and culture.</title>
        <authorList>
            <person name="Gilroy R."/>
            <person name="Ravi A."/>
            <person name="Getino M."/>
            <person name="Pursley I."/>
            <person name="Horton D.L."/>
            <person name="Alikhan N.F."/>
            <person name="Baker D."/>
            <person name="Gharbi K."/>
            <person name="Hall N."/>
            <person name="Watson M."/>
            <person name="Adriaenssens E.M."/>
            <person name="Foster-Nyarko E."/>
            <person name="Jarju S."/>
            <person name="Secka A."/>
            <person name="Antonio M."/>
            <person name="Oren A."/>
            <person name="Chaudhuri R.R."/>
            <person name="La Ragione R."/>
            <person name="Hildebrand F."/>
            <person name="Pallen M.J."/>
        </authorList>
    </citation>
    <scope>NUCLEOTIDE SEQUENCE</scope>
    <source>
        <strain evidence="1">ChiBcolR7-4860</strain>
    </source>
</reference>
<proteinExistence type="predicted"/>
<dbReference type="InterPro" id="IPR057972">
    <property type="entry name" value="Terminase_7"/>
</dbReference>
<evidence type="ECO:0000313" key="2">
    <source>
        <dbReference type="Proteomes" id="UP000786560"/>
    </source>
</evidence>
<accession>A0A921IX72</accession>
<gene>
    <name evidence="1" type="ORF">K8U73_00005</name>
</gene>
<reference evidence="1" key="2">
    <citation type="submission" date="2021-09" db="EMBL/GenBank/DDBJ databases">
        <authorList>
            <person name="Gilroy R."/>
        </authorList>
    </citation>
    <scope>NUCLEOTIDE SEQUENCE</scope>
    <source>
        <strain evidence="1">ChiBcolR7-4860</strain>
    </source>
</reference>
<dbReference type="Proteomes" id="UP000786560">
    <property type="component" value="Unassembled WGS sequence"/>
</dbReference>
<sequence>MRQTNSPRSRAYRALESPSSRRVTVLPASGCDLPVPSVPAQVRDVWTPVQKRRWRELWRSPQATQWDESCSGTVALLVSYESRLLAGDGSAWVAQEARYAAEALGLTPKAMNALGWVIEETEE</sequence>
<evidence type="ECO:0000313" key="1">
    <source>
        <dbReference type="EMBL" id="HJG40782.1"/>
    </source>
</evidence>
<dbReference type="Pfam" id="PF25673">
    <property type="entry name" value="Terminase_7"/>
    <property type="match status" value="1"/>
</dbReference>
<organism evidence="1 2">
    <name type="scientific">Bifidobacterium pullorum subsp. gallinarum</name>
    <dbReference type="NCBI Taxonomy" id="78344"/>
    <lineage>
        <taxon>Bacteria</taxon>
        <taxon>Bacillati</taxon>
        <taxon>Actinomycetota</taxon>
        <taxon>Actinomycetes</taxon>
        <taxon>Bifidobacteriales</taxon>
        <taxon>Bifidobacteriaceae</taxon>
        <taxon>Bifidobacterium</taxon>
    </lineage>
</organism>
<dbReference type="EMBL" id="DYUX01000001">
    <property type="protein sequence ID" value="HJG40782.1"/>
    <property type="molecule type" value="Genomic_DNA"/>
</dbReference>
<protein>
    <submittedName>
        <fullName evidence="1">Uncharacterized protein</fullName>
    </submittedName>
</protein>
<name>A0A921IX72_9BIFI</name>
<comment type="caution">
    <text evidence="1">The sequence shown here is derived from an EMBL/GenBank/DDBJ whole genome shotgun (WGS) entry which is preliminary data.</text>
</comment>